<protein>
    <submittedName>
        <fullName evidence="1">NTPase</fullName>
    </submittedName>
</protein>
<accession>A0A414X135</accession>
<dbReference type="RefSeq" id="WP_118243510.1">
    <property type="nucleotide sequence ID" value="NZ_QRJS01000013.1"/>
</dbReference>
<comment type="caution">
    <text evidence="1">The sequence shown here is derived from an EMBL/GenBank/DDBJ whole genome shotgun (WGS) entry which is preliminary data.</text>
</comment>
<dbReference type="Proteomes" id="UP000284998">
    <property type="component" value="Unassembled WGS sequence"/>
</dbReference>
<dbReference type="EMBL" id="QRJS01000013">
    <property type="protein sequence ID" value="RHH45809.1"/>
    <property type="molecule type" value="Genomic_DNA"/>
</dbReference>
<evidence type="ECO:0000313" key="1">
    <source>
        <dbReference type="EMBL" id="RHH45809.1"/>
    </source>
</evidence>
<evidence type="ECO:0000313" key="2">
    <source>
        <dbReference type="Proteomes" id="UP000284998"/>
    </source>
</evidence>
<gene>
    <name evidence="1" type="ORF">DW204_07280</name>
</gene>
<sequence>LSRLASFLPFFEVIPEIFLYLLLSQIEQNFDTLLKNDIVIYNIKQGRIPLIIDGFDELLSKDIDDGALEAKFSDVETMLSTIADLLTNKSKVILTTRKTAIFAGENFADWVYRKTDDTYDFDVIRYQLDNPSIEDWLESERYQALPQNLTSSLSNPVLLGYLRYIDDDEFHKVANNSSTLVNSYFKFLLTREIRRQDLPFSVEEQKMILRKLASCFAGYNITSDSRSHVKETIKELANDLIINKATTQKDAESLSNALTNHALLDRKGNCNVGFLNDFILGTLFMESIKNDEDETSLFFQKEASFPFIEKAILAASVWNKSTRSFFWKKLTKHCTLNNVLQFWADVKLRDQIMSSFSNEAFDGGKILNAALGDEYVKMENCCFSNIIFESCIFDFNSFNNCSFINCAFLNCSKLNTNLHCDFYNCNSNENDFIDENSTINESIKHELTEQTEDVLIKEILGMYLKVDGKTRRMRMISKLRETFEVKEKSFKKTFNALTKQGFIICNGDKSFITDEGIEYLQNN</sequence>
<proteinExistence type="predicted"/>
<reference evidence="1 2" key="1">
    <citation type="submission" date="2018-08" db="EMBL/GenBank/DDBJ databases">
        <title>A genome reference for cultivated species of the human gut microbiota.</title>
        <authorList>
            <person name="Zou Y."/>
            <person name="Xue W."/>
            <person name="Luo G."/>
        </authorList>
    </citation>
    <scope>NUCLEOTIDE SEQUENCE [LARGE SCALE GENOMIC DNA]</scope>
    <source>
        <strain evidence="1 2">AM17-44</strain>
    </source>
</reference>
<dbReference type="Gene3D" id="2.160.20.80">
    <property type="entry name" value="E3 ubiquitin-protein ligase SopA"/>
    <property type="match status" value="1"/>
</dbReference>
<dbReference type="AlphaFoldDB" id="A0A414X135"/>
<organism evidence="1 2">
    <name type="scientific">Phocaeicola plebeius</name>
    <dbReference type="NCBI Taxonomy" id="310297"/>
    <lineage>
        <taxon>Bacteria</taxon>
        <taxon>Pseudomonadati</taxon>
        <taxon>Bacteroidota</taxon>
        <taxon>Bacteroidia</taxon>
        <taxon>Bacteroidales</taxon>
        <taxon>Bacteroidaceae</taxon>
        <taxon>Phocaeicola</taxon>
    </lineage>
</organism>
<name>A0A414X135_9BACT</name>
<feature type="non-terminal residue" evidence="1">
    <location>
        <position position="1"/>
    </location>
</feature>